<feature type="transmembrane region" description="Helical" evidence="1">
    <location>
        <begin position="105"/>
        <end position="128"/>
    </location>
</feature>
<keyword evidence="1" id="KW-0812">Transmembrane</keyword>
<dbReference type="STRING" id="1469948.GCA_000732725_00541"/>
<accession>A0A4R1QXS6</accession>
<evidence type="ECO:0000256" key="1">
    <source>
        <dbReference type="SAM" id="Phobius"/>
    </source>
</evidence>
<reference evidence="2 3" key="1">
    <citation type="submission" date="2019-03" db="EMBL/GenBank/DDBJ databases">
        <title>Genomic Encyclopedia of Type Strains, Phase IV (KMG-IV): sequencing the most valuable type-strain genomes for metagenomic binning, comparative biology and taxonomic classification.</title>
        <authorList>
            <person name="Goeker M."/>
        </authorList>
    </citation>
    <scope>NUCLEOTIDE SEQUENCE [LARGE SCALE GENOMIC DNA]</scope>
    <source>
        <strain evidence="2 3">DSM 100556</strain>
    </source>
</reference>
<dbReference type="InterPro" id="IPR025531">
    <property type="entry name" value="DUF4418"/>
</dbReference>
<evidence type="ECO:0000313" key="2">
    <source>
        <dbReference type="EMBL" id="TCL56220.1"/>
    </source>
</evidence>
<evidence type="ECO:0000313" key="3">
    <source>
        <dbReference type="Proteomes" id="UP000295718"/>
    </source>
</evidence>
<gene>
    <name evidence="2" type="ORF">EDD76_11247</name>
</gene>
<protein>
    <submittedName>
        <fullName evidence="2">Uncharacterized protein DUF4418</fullName>
    </submittedName>
</protein>
<comment type="caution">
    <text evidence="2">The sequence shown here is derived from an EMBL/GenBank/DDBJ whole genome shotgun (WGS) entry which is preliminary data.</text>
</comment>
<dbReference type="RefSeq" id="WP_051869248.1">
    <property type="nucleotide sequence ID" value="NZ_JPNB01000001.1"/>
</dbReference>
<keyword evidence="1" id="KW-0472">Membrane</keyword>
<feature type="transmembrane region" description="Helical" evidence="1">
    <location>
        <begin position="43"/>
        <end position="64"/>
    </location>
</feature>
<dbReference type="Pfam" id="PF14387">
    <property type="entry name" value="DUF4418"/>
    <property type="match status" value="1"/>
</dbReference>
<keyword evidence="3" id="KW-1185">Reference proteome</keyword>
<dbReference type="OrthoDB" id="3239888at2"/>
<sequence length="147" mass="15704">MKNKFIFGFLSIAIGLLIALGPLTIFPVCGVHEHSEEVMKCFWTARAELGVGFSISILGLLSIISGNPKFRLGLAVAILLNGILAFLFPAVLIGVCGSARMNCRALTLPALSILSSLIVIASIIQAAYLRYTNKEGTEEHGKQTAND</sequence>
<organism evidence="2 3">
    <name type="scientific">Kineothrix alysoides</name>
    <dbReference type="NCBI Taxonomy" id="1469948"/>
    <lineage>
        <taxon>Bacteria</taxon>
        <taxon>Bacillati</taxon>
        <taxon>Bacillota</taxon>
        <taxon>Clostridia</taxon>
        <taxon>Lachnospirales</taxon>
        <taxon>Lachnospiraceae</taxon>
        <taxon>Kineothrix</taxon>
    </lineage>
</organism>
<dbReference type="AlphaFoldDB" id="A0A4R1QXS6"/>
<feature type="transmembrane region" description="Helical" evidence="1">
    <location>
        <begin position="6"/>
        <end position="31"/>
    </location>
</feature>
<keyword evidence="1" id="KW-1133">Transmembrane helix</keyword>
<proteinExistence type="predicted"/>
<name>A0A4R1QXS6_9FIRM</name>
<dbReference type="EMBL" id="SLUO01000012">
    <property type="protein sequence ID" value="TCL56220.1"/>
    <property type="molecule type" value="Genomic_DNA"/>
</dbReference>
<dbReference type="Proteomes" id="UP000295718">
    <property type="component" value="Unassembled WGS sequence"/>
</dbReference>
<feature type="transmembrane region" description="Helical" evidence="1">
    <location>
        <begin position="70"/>
        <end position="93"/>
    </location>
</feature>